<proteinExistence type="predicted"/>
<protein>
    <submittedName>
        <fullName evidence="2">AAA family ATPase</fullName>
    </submittedName>
</protein>
<evidence type="ECO:0000313" key="2">
    <source>
        <dbReference type="EMBL" id="NME71316.1"/>
    </source>
</evidence>
<dbReference type="SUPFAM" id="SSF52540">
    <property type="entry name" value="P-loop containing nucleoside triphosphate hydrolases"/>
    <property type="match status" value="1"/>
</dbReference>
<dbReference type="AlphaFoldDB" id="A0A7X9RZ08"/>
<comment type="caution">
    <text evidence="2">The sequence shown here is derived from an EMBL/GenBank/DDBJ whole genome shotgun (WGS) entry which is preliminary data.</text>
</comment>
<evidence type="ECO:0000259" key="1">
    <source>
        <dbReference type="Pfam" id="PF09820"/>
    </source>
</evidence>
<dbReference type="Pfam" id="PF08011">
    <property type="entry name" value="PDDEXK_9"/>
    <property type="match status" value="1"/>
</dbReference>
<dbReference type="RefSeq" id="WP_169659531.1">
    <property type="nucleotide sequence ID" value="NZ_JABANE010000093.1"/>
</dbReference>
<accession>A0A7X9RZ08</accession>
<organism evidence="2 3">
    <name type="scientific">Flammeovirga aprica JL-4</name>
    <dbReference type="NCBI Taxonomy" id="694437"/>
    <lineage>
        <taxon>Bacteria</taxon>
        <taxon>Pseudomonadati</taxon>
        <taxon>Bacteroidota</taxon>
        <taxon>Cytophagia</taxon>
        <taxon>Cytophagales</taxon>
        <taxon>Flammeovirgaceae</taxon>
        <taxon>Flammeovirga</taxon>
    </lineage>
</organism>
<reference evidence="2 3" key="1">
    <citation type="submission" date="2020-04" db="EMBL/GenBank/DDBJ databases">
        <title>Flammeovirga sp. SR4, a novel species isolated from seawater.</title>
        <authorList>
            <person name="Wang X."/>
        </authorList>
    </citation>
    <scope>NUCLEOTIDE SEQUENCE [LARGE SCALE GENOMIC DNA]</scope>
    <source>
        <strain evidence="2 3">ATCC 23126</strain>
    </source>
</reference>
<dbReference type="InterPro" id="IPR012547">
    <property type="entry name" value="PDDEXK_9"/>
</dbReference>
<feature type="domain" description="AAA-ATPase-like" evidence="1">
    <location>
        <begin position="5"/>
        <end position="200"/>
    </location>
</feature>
<dbReference type="PANTHER" id="PTHR34825:SF1">
    <property type="entry name" value="AAA-ATPASE-LIKE DOMAIN-CONTAINING PROTEIN"/>
    <property type="match status" value="1"/>
</dbReference>
<dbReference type="PANTHER" id="PTHR34825">
    <property type="entry name" value="CONSERVED PROTEIN, WITH A WEAK D-GALACTARATE DEHYDRATASE/ALTRONATE HYDROLASE DOMAIN"/>
    <property type="match status" value="1"/>
</dbReference>
<dbReference type="EMBL" id="JABANE010000093">
    <property type="protein sequence ID" value="NME71316.1"/>
    <property type="molecule type" value="Genomic_DNA"/>
</dbReference>
<sequence length="514" mass="59739">MKKLPIGIQDFRQLRERNAVYIDKTGIIHQLVEESKYYFLSRPRRFGKSLLISTLNELFSGSKDLFEGLMIENQWDWSITNPVINLPFALLNYQELGLRKALIHRLTKIGKEYKVTLTATNLKELFEELILALHKQYDEVVILVDEYDKPIIDYIGTELDLAEQNQKVMKEFYSVLKDLDGSLRFVFITGVSRFAKVSIFSDLNNLNDITLKKQYNTLVGYTEEEIKLHFHDRIQLLMRDENLNYDEVIEKMRLWYNGYNWLGKDKLYNPFGVLNLFDGLRFANYWFATATPSFLINLLKDKVLYNVDDIEIGESVFESFRIEDDYNPISLLFQTGYLTIKKEDTETGLFTLGYPNKEVKVAFMQHLLGAFSGTYAASSATMVVNIKRAFESNSISEVIRLTNVMLKNLPSHIHPNSEPFYHAVLHLTFYYLGIFIESEVNMSDARADAIVKTGTHIYCFEFKYDQSAEEAMQQIKDKGYLEKYGAEHKDLIGIAVNFSSKQKKIDNWLMEQIG</sequence>
<dbReference type="InterPro" id="IPR018631">
    <property type="entry name" value="AAA-ATPase-like_dom"/>
</dbReference>
<dbReference type="InterPro" id="IPR027417">
    <property type="entry name" value="P-loop_NTPase"/>
</dbReference>
<dbReference type="Pfam" id="PF09820">
    <property type="entry name" value="AAA-ATPase_like"/>
    <property type="match status" value="1"/>
</dbReference>
<evidence type="ECO:0000313" key="3">
    <source>
        <dbReference type="Proteomes" id="UP000576082"/>
    </source>
</evidence>
<dbReference type="Proteomes" id="UP000576082">
    <property type="component" value="Unassembled WGS sequence"/>
</dbReference>
<keyword evidence="3" id="KW-1185">Reference proteome</keyword>
<name>A0A7X9RZ08_9BACT</name>
<gene>
    <name evidence="2" type="ORF">HHU12_25345</name>
</gene>